<accession>A0A2T5BS21</accession>
<keyword evidence="1" id="KW-0472">Membrane</keyword>
<evidence type="ECO:0000313" key="2">
    <source>
        <dbReference type="EMBL" id="PTN02098.1"/>
    </source>
</evidence>
<dbReference type="AlphaFoldDB" id="A0A2T5BS21"/>
<proteinExistence type="predicted"/>
<feature type="transmembrane region" description="Helical" evidence="1">
    <location>
        <begin position="6"/>
        <end position="24"/>
    </location>
</feature>
<evidence type="ECO:0000313" key="3">
    <source>
        <dbReference type="Proteomes" id="UP000243859"/>
    </source>
</evidence>
<dbReference type="EMBL" id="QAAA01000008">
    <property type="protein sequence ID" value="PTN02098.1"/>
    <property type="molecule type" value="Genomic_DNA"/>
</dbReference>
<evidence type="ECO:0000256" key="1">
    <source>
        <dbReference type="SAM" id="Phobius"/>
    </source>
</evidence>
<gene>
    <name evidence="2" type="ORF">C8N32_10849</name>
</gene>
<keyword evidence="1" id="KW-1133">Transmembrane helix</keyword>
<sequence>MIAFARFFIIAFIVLTVTYIILSIRGRAAARDRLEQEWDEEVQAGDRDAYIEEGLRAYDGSLRRKLILGVYVVPAVVIGTILYVVNHM</sequence>
<comment type="caution">
    <text evidence="2">The sequence shown here is derived from an EMBL/GenBank/DDBJ whole genome shotgun (WGS) entry which is preliminary data.</text>
</comment>
<dbReference type="RefSeq" id="WP_107892260.1">
    <property type="nucleotide sequence ID" value="NZ_NHSI01000029.1"/>
</dbReference>
<reference evidence="2 3" key="1">
    <citation type="submission" date="2018-04" db="EMBL/GenBank/DDBJ databases">
        <title>Genomic Encyclopedia of Archaeal and Bacterial Type Strains, Phase II (KMG-II): from individual species to whole genera.</title>
        <authorList>
            <person name="Goeker M."/>
        </authorList>
    </citation>
    <scope>NUCLEOTIDE SEQUENCE [LARGE SCALE GENOMIC DNA]</scope>
    <source>
        <strain evidence="2 3">DSM 18064</strain>
    </source>
</reference>
<keyword evidence="3" id="KW-1185">Reference proteome</keyword>
<feature type="transmembrane region" description="Helical" evidence="1">
    <location>
        <begin position="66"/>
        <end position="85"/>
    </location>
</feature>
<evidence type="ECO:0008006" key="4">
    <source>
        <dbReference type="Google" id="ProtNLM"/>
    </source>
</evidence>
<name>A0A2T5BS21_9RHOB</name>
<protein>
    <recommendedName>
        <fullName evidence="4">Cation/multidrug efflux pump</fullName>
    </recommendedName>
</protein>
<keyword evidence="1" id="KW-0812">Transmembrane</keyword>
<dbReference type="Proteomes" id="UP000243859">
    <property type="component" value="Unassembled WGS sequence"/>
</dbReference>
<dbReference type="OrthoDB" id="7632202at2"/>
<organism evidence="2 3">
    <name type="scientific">Rhodovulum imhoffii</name>
    <dbReference type="NCBI Taxonomy" id="365340"/>
    <lineage>
        <taxon>Bacteria</taxon>
        <taxon>Pseudomonadati</taxon>
        <taxon>Pseudomonadota</taxon>
        <taxon>Alphaproteobacteria</taxon>
        <taxon>Rhodobacterales</taxon>
        <taxon>Paracoccaceae</taxon>
        <taxon>Rhodovulum</taxon>
    </lineage>
</organism>